<dbReference type="InterPro" id="IPR036390">
    <property type="entry name" value="WH_DNA-bd_sf"/>
</dbReference>
<accession>A0ABT8BYF9</accession>
<feature type="domain" description="HTH marR-type" evidence="4">
    <location>
        <begin position="22"/>
        <end position="157"/>
    </location>
</feature>
<keyword evidence="1" id="KW-0805">Transcription regulation</keyword>
<dbReference type="RefSeq" id="WP_076588290.1">
    <property type="nucleotide sequence ID" value="NZ_JABEYA020000003.1"/>
</dbReference>
<dbReference type="Pfam" id="PF01047">
    <property type="entry name" value="MarR"/>
    <property type="match status" value="1"/>
</dbReference>
<dbReference type="PROSITE" id="PS01117">
    <property type="entry name" value="HTH_MARR_1"/>
    <property type="match status" value="1"/>
</dbReference>
<evidence type="ECO:0000313" key="5">
    <source>
        <dbReference type="EMBL" id="MDN3612191.1"/>
    </source>
</evidence>
<evidence type="ECO:0000259" key="4">
    <source>
        <dbReference type="PROSITE" id="PS50995"/>
    </source>
</evidence>
<dbReference type="PANTHER" id="PTHR42756">
    <property type="entry name" value="TRANSCRIPTIONAL REGULATOR, MARR"/>
    <property type="match status" value="1"/>
</dbReference>
<dbReference type="SMART" id="SM00347">
    <property type="entry name" value="HTH_MARR"/>
    <property type="match status" value="1"/>
</dbReference>
<dbReference type="PRINTS" id="PR00598">
    <property type="entry name" value="HTHMARR"/>
</dbReference>
<evidence type="ECO:0000313" key="6">
    <source>
        <dbReference type="Proteomes" id="UP001238540"/>
    </source>
</evidence>
<name>A0ABT8BYF9_9VIBR</name>
<dbReference type="Proteomes" id="UP001238540">
    <property type="component" value="Unassembled WGS sequence"/>
</dbReference>
<dbReference type="InterPro" id="IPR000835">
    <property type="entry name" value="HTH_MarR-typ"/>
</dbReference>
<organism evidence="5 6">
    <name type="scientific">Vibrio ostreicida</name>
    <dbReference type="NCBI Taxonomy" id="526588"/>
    <lineage>
        <taxon>Bacteria</taxon>
        <taxon>Pseudomonadati</taxon>
        <taxon>Pseudomonadota</taxon>
        <taxon>Gammaproteobacteria</taxon>
        <taxon>Vibrionales</taxon>
        <taxon>Vibrionaceae</taxon>
        <taxon>Vibrio</taxon>
    </lineage>
</organism>
<keyword evidence="2" id="KW-0238">DNA-binding</keyword>
<sequence>MDSVDRVIEQWAKEKPELKTDAMAIVGRLMRLAKYLETQMAQLHKRYQLTSGEFDVIATLRRSGKPYRLTPSELIDSMLLTSGAMTNRLDKLESKSLIEREHSKEDRRSVTVGLTADGVALIDVMIEEHAALQSKLLKEMDETHKSSIHAILKEWLAHYN</sequence>
<dbReference type="Gene3D" id="1.10.10.10">
    <property type="entry name" value="Winged helix-like DNA-binding domain superfamily/Winged helix DNA-binding domain"/>
    <property type="match status" value="1"/>
</dbReference>
<keyword evidence="3" id="KW-0804">Transcription</keyword>
<keyword evidence="6" id="KW-1185">Reference proteome</keyword>
<proteinExistence type="predicted"/>
<evidence type="ECO:0000256" key="2">
    <source>
        <dbReference type="ARBA" id="ARBA00023125"/>
    </source>
</evidence>
<gene>
    <name evidence="5" type="ORF">QWZ16_21590</name>
</gene>
<dbReference type="InterPro" id="IPR023187">
    <property type="entry name" value="Tscrpt_reg_MarR-type_CS"/>
</dbReference>
<protein>
    <submittedName>
        <fullName evidence="5">MarR family transcriptional regulator</fullName>
    </submittedName>
</protein>
<evidence type="ECO:0000256" key="3">
    <source>
        <dbReference type="ARBA" id="ARBA00023163"/>
    </source>
</evidence>
<dbReference type="InterPro" id="IPR036388">
    <property type="entry name" value="WH-like_DNA-bd_sf"/>
</dbReference>
<evidence type="ECO:0000256" key="1">
    <source>
        <dbReference type="ARBA" id="ARBA00023015"/>
    </source>
</evidence>
<dbReference type="PROSITE" id="PS50995">
    <property type="entry name" value="HTH_MARR_2"/>
    <property type="match status" value="1"/>
</dbReference>
<reference evidence="6" key="1">
    <citation type="journal article" date="2019" name="Int. J. Syst. Evol. Microbiol.">
        <title>The Global Catalogue of Microorganisms (GCM) 10K type strain sequencing project: providing services to taxonomists for standard genome sequencing and annotation.</title>
        <authorList>
            <consortium name="The Broad Institute Genomics Platform"/>
            <consortium name="The Broad Institute Genome Sequencing Center for Infectious Disease"/>
            <person name="Wu L."/>
            <person name="Ma J."/>
        </authorList>
    </citation>
    <scope>NUCLEOTIDE SEQUENCE [LARGE SCALE GENOMIC DNA]</scope>
    <source>
        <strain evidence="6">CECT 7398</strain>
    </source>
</reference>
<dbReference type="SUPFAM" id="SSF46785">
    <property type="entry name" value="Winged helix' DNA-binding domain"/>
    <property type="match status" value="1"/>
</dbReference>
<comment type="caution">
    <text evidence="5">The sequence shown here is derived from an EMBL/GenBank/DDBJ whole genome shotgun (WGS) entry which is preliminary data.</text>
</comment>
<dbReference type="EMBL" id="JAUFQC010000027">
    <property type="protein sequence ID" value="MDN3612191.1"/>
    <property type="molecule type" value="Genomic_DNA"/>
</dbReference>
<dbReference type="PANTHER" id="PTHR42756:SF1">
    <property type="entry name" value="TRANSCRIPTIONAL REPRESSOR OF EMRAB OPERON"/>
    <property type="match status" value="1"/>
</dbReference>